<evidence type="ECO:0000313" key="3">
    <source>
        <dbReference type="Proteomes" id="UP000239833"/>
    </source>
</evidence>
<dbReference type="SUPFAM" id="SSF53098">
    <property type="entry name" value="Ribonuclease H-like"/>
    <property type="match status" value="1"/>
</dbReference>
<name>A0A2L1UDC3_9BACL</name>
<evidence type="ECO:0000259" key="1">
    <source>
        <dbReference type="Pfam" id="PF13333"/>
    </source>
</evidence>
<dbReference type="EMBL" id="CP019655">
    <property type="protein sequence ID" value="AVF26158.1"/>
    <property type="molecule type" value="Genomic_DNA"/>
</dbReference>
<dbReference type="GO" id="GO:0015074">
    <property type="term" value="P:DNA integration"/>
    <property type="evidence" value="ECO:0007669"/>
    <property type="project" value="InterPro"/>
</dbReference>
<feature type="domain" description="Integrase catalytic" evidence="1">
    <location>
        <begin position="18"/>
        <end position="69"/>
    </location>
</feature>
<gene>
    <name evidence="2" type="ORF">ERICIII_01989</name>
</gene>
<evidence type="ECO:0000313" key="2">
    <source>
        <dbReference type="EMBL" id="AVF26158.1"/>
    </source>
</evidence>
<organism evidence="2 3">
    <name type="scientific">Paenibacillus larvae subsp. larvae</name>
    <dbReference type="NCBI Taxonomy" id="147375"/>
    <lineage>
        <taxon>Bacteria</taxon>
        <taxon>Bacillati</taxon>
        <taxon>Bacillota</taxon>
        <taxon>Bacilli</taxon>
        <taxon>Bacillales</taxon>
        <taxon>Paenibacillaceae</taxon>
        <taxon>Paenibacillus</taxon>
    </lineage>
</organism>
<accession>A0A2L1UDC3</accession>
<dbReference type="PANTHER" id="PTHR46889:SF4">
    <property type="entry name" value="TRANSPOSASE INSO FOR INSERTION SEQUENCE ELEMENT IS911B-RELATED"/>
    <property type="match status" value="1"/>
</dbReference>
<dbReference type="GO" id="GO:0003676">
    <property type="term" value="F:nucleic acid binding"/>
    <property type="evidence" value="ECO:0007669"/>
    <property type="project" value="InterPro"/>
</dbReference>
<dbReference type="InterPro" id="IPR001584">
    <property type="entry name" value="Integrase_cat-core"/>
</dbReference>
<dbReference type="PANTHER" id="PTHR46889">
    <property type="entry name" value="TRANSPOSASE INSF FOR INSERTION SEQUENCE IS3B-RELATED"/>
    <property type="match status" value="1"/>
</dbReference>
<dbReference type="RefSeq" id="WP_104932676.1">
    <property type="nucleotide sequence ID" value="NZ_CP019655.1"/>
</dbReference>
<dbReference type="InterPro" id="IPR012337">
    <property type="entry name" value="RNaseH-like_sf"/>
</dbReference>
<proteinExistence type="predicted"/>
<sequence>MRASMSRKGNCYDNACIESFHSLLKKELIYCTRFKTKQEAHQAIFRYIEFFYNLKGIHRALGYLSPIQYAALFQNKKKKSA</sequence>
<dbReference type="InterPro" id="IPR050900">
    <property type="entry name" value="Transposase_IS3/IS150/IS904"/>
</dbReference>
<dbReference type="GeneID" id="99574356"/>
<dbReference type="InterPro" id="IPR036397">
    <property type="entry name" value="RNaseH_sf"/>
</dbReference>
<dbReference type="Proteomes" id="UP000239833">
    <property type="component" value="Chromosome"/>
</dbReference>
<dbReference type="AlphaFoldDB" id="A0A2L1UDC3"/>
<reference evidence="3" key="1">
    <citation type="submission" date="2017-02" db="EMBL/GenBank/DDBJ databases">
        <title>Delineation of Paenibacillus larvae strains originating from foulbrood outbreaks.</title>
        <authorList>
            <person name="Beims H."/>
            <person name="Bunk B."/>
            <person name="Sproeer C."/>
            <person name="Mohr K.I."/>
            <person name="Pradella S."/>
            <person name="Guenther G."/>
            <person name="Rohde M."/>
            <person name="von der Ohe W."/>
            <person name="Steinert M."/>
        </authorList>
    </citation>
    <scope>NUCLEOTIDE SEQUENCE [LARGE SCALE GENOMIC DNA]</scope>
    <source>
        <strain evidence="3">Eric_III</strain>
    </source>
</reference>
<protein>
    <submittedName>
        <fullName evidence="2">Transposase</fullName>
    </submittedName>
</protein>
<dbReference type="Pfam" id="PF13333">
    <property type="entry name" value="rve_2"/>
    <property type="match status" value="1"/>
</dbReference>
<dbReference type="Gene3D" id="3.30.420.10">
    <property type="entry name" value="Ribonuclease H-like superfamily/Ribonuclease H"/>
    <property type="match status" value="1"/>
</dbReference>